<organism evidence="2 3">
    <name type="scientific">Candidatus Woesebacteria bacterium GW2011_GWA1_39_12</name>
    <dbReference type="NCBI Taxonomy" id="1618549"/>
    <lineage>
        <taxon>Bacteria</taxon>
        <taxon>Candidatus Woeseibacteriota</taxon>
    </lineage>
</organism>
<dbReference type="InterPro" id="IPR052939">
    <property type="entry name" value="23S_rRNA_MeTrnsfrase_RlmA"/>
</dbReference>
<dbReference type="AlphaFoldDB" id="A0A0G0Q397"/>
<sequence>MQNKNYYKNFYDRVGKRIGWDFSHVKKLEEGKGWEFFQEVVKKVKPKDLLLDIGTGGGEAILKIAYKVGFIYGIDHSVSMVTTARNNLKKLNYKNAKFLLMNSSHLDFPDNYFDVVTDRHCDFGATEVYRVLKKGGYFFTQQVSEGDQLNIKKAFGRGQAYGVKDGTLKNKYLKQLKKIGFMKIKDFEYNSKIYYKTDKDYIFHLRYTPTIPEFGEGEKDFEILRRFIEKSKTKKGIETNSKRFMITAQK</sequence>
<dbReference type="InterPro" id="IPR029063">
    <property type="entry name" value="SAM-dependent_MTases_sf"/>
</dbReference>
<protein>
    <submittedName>
        <fullName evidence="2">Methyltransferase</fullName>
    </submittedName>
</protein>
<accession>A0A0G0Q397</accession>
<feature type="domain" description="Methyltransferase" evidence="1">
    <location>
        <begin position="50"/>
        <end position="149"/>
    </location>
</feature>
<dbReference type="SUPFAM" id="SSF53335">
    <property type="entry name" value="S-adenosyl-L-methionine-dependent methyltransferases"/>
    <property type="match status" value="1"/>
</dbReference>
<dbReference type="EMBL" id="LBWA01000041">
    <property type="protein sequence ID" value="KKQ96106.1"/>
    <property type="molecule type" value="Genomic_DNA"/>
</dbReference>
<proteinExistence type="predicted"/>
<dbReference type="InterPro" id="IPR025714">
    <property type="entry name" value="Methyltranfer_dom"/>
</dbReference>
<dbReference type="GO" id="GO:0032259">
    <property type="term" value="P:methylation"/>
    <property type="evidence" value="ECO:0007669"/>
    <property type="project" value="UniProtKB-KW"/>
</dbReference>
<dbReference type="Gene3D" id="3.40.50.150">
    <property type="entry name" value="Vaccinia Virus protein VP39"/>
    <property type="match status" value="1"/>
</dbReference>
<comment type="caution">
    <text evidence="2">The sequence shown here is derived from an EMBL/GenBank/DDBJ whole genome shotgun (WGS) entry which is preliminary data.</text>
</comment>
<dbReference type="PATRIC" id="fig|1618549.4.peg.1484"/>
<gene>
    <name evidence="2" type="ORF">UT23_C0041G0001</name>
</gene>
<dbReference type="GO" id="GO:0008168">
    <property type="term" value="F:methyltransferase activity"/>
    <property type="evidence" value="ECO:0007669"/>
    <property type="project" value="UniProtKB-KW"/>
</dbReference>
<dbReference type="CDD" id="cd02440">
    <property type="entry name" value="AdoMet_MTases"/>
    <property type="match status" value="1"/>
</dbReference>
<evidence type="ECO:0000259" key="1">
    <source>
        <dbReference type="Pfam" id="PF13847"/>
    </source>
</evidence>
<name>A0A0G0Q397_9BACT</name>
<dbReference type="PANTHER" id="PTHR43460">
    <property type="entry name" value="METHYLTRANSFERASE"/>
    <property type="match status" value="1"/>
</dbReference>
<evidence type="ECO:0000313" key="2">
    <source>
        <dbReference type="EMBL" id="KKQ96106.1"/>
    </source>
</evidence>
<dbReference type="PANTHER" id="PTHR43460:SF1">
    <property type="entry name" value="METHYLTRANSFERASE TYPE 11 DOMAIN-CONTAINING PROTEIN"/>
    <property type="match status" value="1"/>
</dbReference>
<evidence type="ECO:0000313" key="3">
    <source>
        <dbReference type="Proteomes" id="UP000034325"/>
    </source>
</evidence>
<dbReference type="Proteomes" id="UP000034325">
    <property type="component" value="Unassembled WGS sequence"/>
</dbReference>
<dbReference type="Pfam" id="PF13847">
    <property type="entry name" value="Methyltransf_31"/>
    <property type="match status" value="1"/>
</dbReference>
<keyword evidence="2" id="KW-0489">Methyltransferase</keyword>
<reference evidence="2 3" key="1">
    <citation type="journal article" date="2015" name="Nature">
        <title>rRNA introns, odd ribosomes, and small enigmatic genomes across a large radiation of phyla.</title>
        <authorList>
            <person name="Brown C.T."/>
            <person name="Hug L.A."/>
            <person name="Thomas B.C."/>
            <person name="Sharon I."/>
            <person name="Castelle C.J."/>
            <person name="Singh A."/>
            <person name="Wilkins M.J."/>
            <person name="Williams K.H."/>
            <person name="Banfield J.F."/>
        </authorList>
    </citation>
    <scope>NUCLEOTIDE SEQUENCE [LARGE SCALE GENOMIC DNA]</scope>
</reference>
<keyword evidence="2" id="KW-0808">Transferase</keyword>